<comment type="pathway">
    <text evidence="2 11">Cofactor biosynthesis; (R)-pantothenate biosynthesis; (R)-pantoate from 3-methyl-2-oxobutanoate: step 2/2.</text>
</comment>
<keyword evidence="8 11" id="KW-0560">Oxidoreductase</keyword>
<dbReference type="InterPro" id="IPR013332">
    <property type="entry name" value="KPR_N"/>
</dbReference>
<evidence type="ECO:0000256" key="10">
    <source>
        <dbReference type="ARBA" id="ARBA00048793"/>
    </source>
</evidence>
<comment type="catalytic activity">
    <reaction evidence="10 11">
        <text>(R)-pantoate + NADP(+) = 2-dehydropantoate + NADPH + H(+)</text>
        <dbReference type="Rhea" id="RHEA:16233"/>
        <dbReference type="ChEBI" id="CHEBI:11561"/>
        <dbReference type="ChEBI" id="CHEBI:15378"/>
        <dbReference type="ChEBI" id="CHEBI:15980"/>
        <dbReference type="ChEBI" id="CHEBI:57783"/>
        <dbReference type="ChEBI" id="CHEBI:58349"/>
        <dbReference type="EC" id="1.1.1.169"/>
    </reaction>
</comment>
<dbReference type="Gene3D" id="1.10.1040.10">
    <property type="entry name" value="N-(1-d-carboxylethyl)-l-norvaline Dehydrogenase, domain 2"/>
    <property type="match status" value="1"/>
</dbReference>
<protein>
    <recommendedName>
        <fullName evidence="5 11">2-dehydropantoate 2-reductase</fullName>
        <ecNumber evidence="4 11">1.1.1.169</ecNumber>
    </recommendedName>
    <alternativeName>
        <fullName evidence="9 11">Ketopantoate reductase</fullName>
    </alternativeName>
</protein>
<dbReference type="InterPro" id="IPR036291">
    <property type="entry name" value="NAD(P)-bd_dom_sf"/>
</dbReference>
<organism evidence="14 15">
    <name type="scientific">Tumebacillus amylolyticus</name>
    <dbReference type="NCBI Taxonomy" id="2801339"/>
    <lineage>
        <taxon>Bacteria</taxon>
        <taxon>Bacillati</taxon>
        <taxon>Bacillota</taxon>
        <taxon>Bacilli</taxon>
        <taxon>Bacillales</taxon>
        <taxon>Alicyclobacillaceae</taxon>
        <taxon>Tumebacillus</taxon>
    </lineage>
</organism>
<reference evidence="14 15" key="1">
    <citation type="submission" date="2021-01" db="EMBL/GenBank/DDBJ databases">
        <title>Tumebacillus sp. strain ITR2 16S ribosomal RNA gene Genome sequencing and assembly.</title>
        <authorList>
            <person name="Kang M."/>
        </authorList>
    </citation>
    <scope>NUCLEOTIDE SEQUENCE [LARGE SCALE GENOMIC DNA]</scope>
    <source>
        <strain evidence="14 15">ITR2</strain>
    </source>
</reference>
<evidence type="ECO:0000256" key="4">
    <source>
        <dbReference type="ARBA" id="ARBA00013014"/>
    </source>
</evidence>
<dbReference type="PANTHER" id="PTHR43765">
    <property type="entry name" value="2-DEHYDROPANTOATE 2-REDUCTASE-RELATED"/>
    <property type="match status" value="1"/>
</dbReference>
<evidence type="ECO:0000313" key="14">
    <source>
        <dbReference type="EMBL" id="MBL0388018.1"/>
    </source>
</evidence>
<evidence type="ECO:0000259" key="12">
    <source>
        <dbReference type="Pfam" id="PF02558"/>
    </source>
</evidence>
<dbReference type="EMBL" id="JAEQNB010000005">
    <property type="protein sequence ID" value="MBL0388018.1"/>
    <property type="molecule type" value="Genomic_DNA"/>
</dbReference>
<name>A0ABS1JEP0_9BACL</name>
<evidence type="ECO:0000313" key="15">
    <source>
        <dbReference type="Proteomes" id="UP000602284"/>
    </source>
</evidence>
<dbReference type="Gene3D" id="3.40.50.720">
    <property type="entry name" value="NAD(P)-binding Rossmann-like Domain"/>
    <property type="match status" value="1"/>
</dbReference>
<dbReference type="Pfam" id="PF02558">
    <property type="entry name" value="ApbA"/>
    <property type="match status" value="1"/>
</dbReference>
<evidence type="ECO:0000256" key="5">
    <source>
        <dbReference type="ARBA" id="ARBA00019465"/>
    </source>
</evidence>
<dbReference type="InterPro" id="IPR013328">
    <property type="entry name" value="6PGD_dom2"/>
</dbReference>
<evidence type="ECO:0000256" key="6">
    <source>
        <dbReference type="ARBA" id="ARBA00022655"/>
    </source>
</evidence>
<comment type="similarity">
    <text evidence="3 11">Belongs to the ketopantoate reductase family.</text>
</comment>
<keyword evidence="7 11" id="KW-0521">NADP</keyword>
<feature type="domain" description="Ketopantoate reductase N-terminal" evidence="12">
    <location>
        <begin position="4"/>
        <end position="148"/>
    </location>
</feature>
<dbReference type="InterPro" id="IPR008927">
    <property type="entry name" value="6-PGluconate_DH-like_C_sf"/>
</dbReference>
<dbReference type="SUPFAM" id="SSF51735">
    <property type="entry name" value="NAD(P)-binding Rossmann-fold domains"/>
    <property type="match status" value="1"/>
</dbReference>
<dbReference type="Proteomes" id="UP000602284">
    <property type="component" value="Unassembled WGS sequence"/>
</dbReference>
<proteinExistence type="inferred from homology"/>
<dbReference type="PANTHER" id="PTHR43765:SF2">
    <property type="entry name" value="2-DEHYDROPANTOATE 2-REDUCTASE"/>
    <property type="match status" value="1"/>
</dbReference>
<dbReference type="InterPro" id="IPR003710">
    <property type="entry name" value="ApbA"/>
</dbReference>
<dbReference type="NCBIfam" id="TIGR00745">
    <property type="entry name" value="apbA_panE"/>
    <property type="match status" value="1"/>
</dbReference>
<evidence type="ECO:0000256" key="11">
    <source>
        <dbReference type="RuleBase" id="RU362068"/>
    </source>
</evidence>
<feature type="domain" description="Ketopantoate reductase C-terminal" evidence="13">
    <location>
        <begin position="176"/>
        <end position="296"/>
    </location>
</feature>
<evidence type="ECO:0000256" key="3">
    <source>
        <dbReference type="ARBA" id="ARBA00007870"/>
    </source>
</evidence>
<dbReference type="SUPFAM" id="SSF48179">
    <property type="entry name" value="6-phosphogluconate dehydrogenase C-terminal domain-like"/>
    <property type="match status" value="1"/>
</dbReference>
<dbReference type="RefSeq" id="WP_201636595.1">
    <property type="nucleotide sequence ID" value="NZ_JAEQNB010000005.1"/>
</dbReference>
<evidence type="ECO:0000256" key="2">
    <source>
        <dbReference type="ARBA" id="ARBA00004994"/>
    </source>
</evidence>
<evidence type="ECO:0000256" key="7">
    <source>
        <dbReference type="ARBA" id="ARBA00022857"/>
    </source>
</evidence>
<keyword evidence="6 11" id="KW-0566">Pantothenate biosynthesis</keyword>
<evidence type="ECO:0000256" key="9">
    <source>
        <dbReference type="ARBA" id="ARBA00032024"/>
    </source>
</evidence>
<evidence type="ECO:0000256" key="1">
    <source>
        <dbReference type="ARBA" id="ARBA00002919"/>
    </source>
</evidence>
<comment type="caution">
    <text evidence="14">The sequence shown here is derived from an EMBL/GenBank/DDBJ whole genome shotgun (WGS) entry which is preliminary data.</text>
</comment>
<dbReference type="InterPro" id="IPR013752">
    <property type="entry name" value="KPA_reductase"/>
</dbReference>
<evidence type="ECO:0000259" key="13">
    <source>
        <dbReference type="Pfam" id="PF08546"/>
    </source>
</evidence>
<accession>A0ABS1JEP0</accession>
<dbReference type="EC" id="1.1.1.169" evidence="4 11"/>
<gene>
    <name evidence="14" type="ORF">JJB07_15475</name>
</gene>
<dbReference type="Pfam" id="PF08546">
    <property type="entry name" value="ApbA_C"/>
    <property type="match status" value="1"/>
</dbReference>
<dbReference type="InterPro" id="IPR050838">
    <property type="entry name" value="Ketopantoate_reductase"/>
</dbReference>
<comment type="function">
    <text evidence="1 11">Catalyzes the NADPH-dependent reduction of ketopantoate into pantoic acid.</text>
</comment>
<evidence type="ECO:0000256" key="8">
    <source>
        <dbReference type="ARBA" id="ARBA00023002"/>
    </source>
</evidence>
<sequence>MKKIAIVGPGAIGRLFAGVLVSGGHRPVFVCRREEQAQAFLQDGLAFVNLAGEEHRLDVSAVTGDVPSDADAVLLTVKSYDTHTAAQKLPANIPVLSLQNGLGNGETLARHLDPTQLALGLTTHGATSDGNTQVHYKGAGQTVLGDWDLLPEKNSPAHWWAELFTSCGHAVTLSEDIRTEVWKKAMVNIGINPFTALHRKKNGELLDSPSLLRIMRLTVEEAEAIARGEGVHLTNSFDRVLDVCRQTSANTSSMLQDVLAGRRTEIESLCGVIESFGHKQGVKTPYNTAMLELVRAL</sequence>
<keyword evidence="15" id="KW-1185">Reference proteome</keyword>